<dbReference type="InterPro" id="IPR036291">
    <property type="entry name" value="NAD(P)-bd_dom_sf"/>
</dbReference>
<sequence length="299" mass="32035">MAVVAVVGASGTVGSVAARALLGRGHEVRVLGRCRQRLQPLVDAGAQALVGNLTDVDYLTAAFAGVNRVLTMLPIEGLAREHRSWQDLIGIAMIDAIAANSIEHGVFLSGLCADGEGDLGLIEALEAQERRLRELEGVNVLVLRIGTYFENLAAGIHGLRRDGVLVDAIEPDLPMAMVSAKDVGSIAARALDRPGYRGFVVREVLGERRLTLREVVGIVGARIGMPWASYEQASPESYVDGLMAGNFSRDVAVLLADLAVAFNEGRVRSDPSSARVDWPWTTFEDFADELTARYRAAAT</sequence>
<comment type="caution">
    <text evidence="2">The sequence shown here is derived from an EMBL/GenBank/DDBJ whole genome shotgun (WGS) entry which is preliminary data.</text>
</comment>
<accession>A0ABV7YPB6</accession>
<protein>
    <submittedName>
        <fullName evidence="2">NAD(P)H-binding protein</fullName>
    </submittedName>
</protein>
<evidence type="ECO:0000259" key="1">
    <source>
        <dbReference type="Pfam" id="PF05368"/>
    </source>
</evidence>
<proteinExistence type="predicted"/>
<name>A0ABV7YPB6_9ACTN</name>
<dbReference type="InterPro" id="IPR008030">
    <property type="entry name" value="NmrA-like"/>
</dbReference>
<dbReference type="Pfam" id="PF05368">
    <property type="entry name" value="NmrA"/>
    <property type="match status" value="1"/>
</dbReference>
<dbReference type="Gene3D" id="3.40.50.720">
    <property type="entry name" value="NAD(P)-binding Rossmann-like Domain"/>
    <property type="match status" value="1"/>
</dbReference>
<evidence type="ECO:0000313" key="2">
    <source>
        <dbReference type="EMBL" id="MFC3766034.1"/>
    </source>
</evidence>
<dbReference type="Proteomes" id="UP001595699">
    <property type="component" value="Unassembled WGS sequence"/>
</dbReference>
<dbReference type="RefSeq" id="WP_205121740.1">
    <property type="nucleotide sequence ID" value="NZ_JAFBCM010000001.1"/>
</dbReference>
<feature type="domain" description="NmrA-like" evidence="1">
    <location>
        <begin position="3"/>
        <end position="271"/>
    </location>
</feature>
<dbReference type="EMBL" id="JBHRZH010000047">
    <property type="protein sequence ID" value="MFC3766034.1"/>
    <property type="molecule type" value="Genomic_DNA"/>
</dbReference>
<reference evidence="3" key="1">
    <citation type="journal article" date="2019" name="Int. J. Syst. Evol. Microbiol.">
        <title>The Global Catalogue of Microorganisms (GCM) 10K type strain sequencing project: providing services to taxonomists for standard genome sequencing and annotation.</title>
        <authorList>
            <consortium name="The Broad Institute Genomics Platform"/>
            <consortium name="The Broad Institute Genome Sequencing Center for Infectious Disease"/>
            <person name="Wu L."/>
            <person name="Ma J."/>
        </authorList>
    </citation>
    <scope>NUCLEOTIDE SEQUENCE [LARGE SCALE GENOMIC DNA]</scope>
    <source>
        <strain evidence="3">CGMCC 4.7241</strain>
    </source>
</reference>
<dbReference type="InterPro" id="IPR051604">
    <property type="entry name" value="Ergot_Alk_Oxidoreductase"/>
</dbReference>
<dbReference type="Gene3D" id="3.90.25.10">
    <property type="entry name" value="UDP-galactose 4-epimerase, domain 1"/>
    <property type="match status" value="1"/>
</dbReference>
<evidence type="ECO:0000313" key="3">
    <source>
        <dbReference type="Proteomes" id="UP001595699"/>
    </source>
</evidence>
<dbReference type="PANTHER" id="PTHR43162:SF1">
    <property type="entry name" value="PRESTALK A DIFFERENTIATION PROTEIN A"/>
    <property type="match status" value="1"/>
</dbReference>
<dbReference type="SUPFAM" id="SSF51735">
    <property type="entry name" value="NAD(P)-binding Rossmann-fold domains"/>
    <property type="match status" value="1"/>
</dbReference>
<dbReference type="PANTHER" id="PTHR43162">
    <property type="match status" value="1"/>
</dbReference>
<keyword evidence="3" id="KW-1185">Reference proteome</keyword>
<gene>
    <name evidence="2" type="ORF">ACFOUW_34735</name>
</gene>
<organism evidence="2 3">
    <name type="scientific">Tenggerimyces flavus</name>
    <dbReference type="NCBI Taxonomy" id="1708749"/>
    <lineage>
        <taxon>Bacteria</taxon>
        <taxon>Bacillati</taxon>
        <taxon>Actinomycetota</taxon>
        <taxon>Actinomycetes</taxon>
        <taxon>Propionibacteriales</taxon>
        <taxon>Nocardioidaceae</taxon>
        <taxon>Tenggerimyces</taxon>
    </lineage>
</organism>